<evidence type="ECO:0000259" key="1">
    <source>
        <dbReference type="Pfam" id="PF01208"/>
    </source>
</evidence>
<accession>A0A402AUT4</accession>
<gene>
    <name evidence="2" type="ORF">KDK_65830</name>
</gene>
<comment type="caution">
    <text evidence="2">The sequence shown here is derived from an EMBL/GenBank/DDBJ whole genome shotgun (WGS) entry which is preliminary data.</text>
</comment>
<name>A0A402AUT4_9CHLR</name>
<feature type="domain" description="Uroporphyrinogen decarboxylase (URO-D)" evidence="1">
    <location>
        <begin position="8"/>
        <end position="81"/>
    </location>
</feature>
<evidence type="ECO:0000313" key="3">
    <source>
        <dbReference type="Proteomes" id="UP000287188"/>
    </source>
</evidence>
<proteinExistence type="predicted"/>
<evidence type="ECO:0000313" key="2">
    <source>
        <dbReference type="EMBL" id="GCE22783.1"/>
    </source>
</evidence>
<dbReference type="PANTHER" id="PTHR21091:SF169">
    <property type="entry name" value="UROPORPHYRINOGEN DECARBOXYLASE"/>
    <property type="match status" value="1"/>
</dbReference>
<protein>
    <recommendedName>
        <fullName evidence="1">Uroporphyrinogen decarboxylase (URO-D) domain-containing protein</fullName>
    </recommendedName>
</protein>
<organism evidence="2 3">
    <name type="scientific">Dictyobacter kobayashii</name>
    <dbReference type="NCBI Taxonomy" id="2014872"/>
    <lineage>
        <taxon>Bacteria</taxon>
        <taxon>Bacillati</taxon>
        <taxon>Chloroflexota</taxon>
        <taxon>Ktedonobacteria</taxon>
        <taxon>Ktedonobacterales</taxon>
        <taxon>Dictyobacteraceae</taxon>
        <taxon>Dictyobacter</taxon>
    </lineage>
</organism>
<dbReference type="Pfam" id="PF01208">
    <property type="entry name" value="URO-D"/>
    <property type="match status" value="1"/>
</dbReference>
<dbReference type="InterPro" id="IPR038071">
    <property type="entry name" value="UROD/MetE-like_sf"/>
</dbReference>
<dbReference type="Gene3D" id="3.20.20.210">
    <property type="match status" value="1"/>
</dbReference>
<dbReference type="AlphaFoldDB" id="A0A402AUT4"/>
<dbReference type="InterPro" id="IPR000257">
    <property type="entry name" value="Uroporphyrinogen_deCOase"/>
</dbReference>
<dbReference type="GO" id="GO:0004853">
    <property type="term" value="F:uroporphyrinogen decarboxylase activity"/>
    <property type="evidence" value="ECO:0007669"/>
    <property type="project" value="InterPro"/>
</dbReference>
<dbReference type="GO" id="GO:0006783">
    <property type="term" value="P:heme biosynthetic process"/>
    <property type="evidence" value="ECO:0007669"/>
    <property type="project" value="TreeGrafter"/>
</dbReference>
<dbReference type="PANTHER" id="PTHR21091">
    <property type="entry name" value="METHYLTETRAHYDROFOLATE:HOMOCYSTEINE METHYLTRANSFERASE RELATED"/>
    <property type="match status" value="1"/>
</dbReference>
<dbReference type="EMBL" id="BIFS01000002">
    <property type="protein sequence ID" value="GCE22783.1"/>
    <property type="molecule type" value="Genomic_DNA"/>
</dbReference>
<dbReference type="GO" id="GO:0005829">
    <property type="term" value="C:cytosol"/>
    <property type="evidence" value="ECO:0007669"/>
    <property type="project" value="TreeGrafter"/>
</dbReference>
<dbReference type="SUPFAM" id="SSF51726">
    <property type="entry name" value="UROD/MetE-like"/>
    <property type="match status" value="1"/>
</dbReference>
<keyword evidence="3" id="KW-1185">Reference proteome</keyword>
<sequence>MSTGILDLDKAWNGLKAESAVQGNLDPVTLLAPWAEIEKRTREILERVKGRPGHIFNLGHGILPGTPVENVQRLVDFVHEYTASQV</sequence>
<reference evidence="3" key="1">
    <citation type="submission" date="2018-12" db="EMBL/GenBank/DDBJ databases">
        <title>Tengunoibacter tsumagoiensis gen. nov., sp. nov., Dictyobacter kobayashii sp. nov., D. alpinus sp. nov., and D. joshuensis sp. nov. and description of Dictyobacteraceae fam. nov. within the order Ktedonobacterales isolated from Tengu-no-mugimeshi.</title>
        <authorList>
            <person name="Wang C.M."/>
            <person name="Zheng Y."/>
            <person name="Sakai Y."/>
            <person name="Toyoda A."/>
            <person name="Minakuchi Y."/>
            <person name="Abe K."/>
            <person name="Yokota A."/>
            <person name="Yabe S."/>
        </authorList>
    </citation>
    <scope>NUCLEOTIDE SEQUENCE [LARGE SCALE GENOMIC DNA]</scope>
    <source>
        <strain evidence="3">Uno11</strain>
    </source>
</reference>
<dbReference type="Proteomes" id="UP000287188">
    <property type="component" value="Unassembled WGS sequence"/>
</dbReference>